<dbReference type="GO" id="GO:0019239">
    <property type="term" value="F:deaminase activity"/>
    <property type="evidence" value="ECO:0007669"/>
    <property type="project" value="TreeGrafter"/>
</dbReference>
<dbReference type="GO" id="GO:0005829">
    <property type="term" value="C:cytosol"/>
    <property type="evidence" value="ECO:0007669"/>
    <property type="project" value="TreeGrafter"/>
</dbReference>
<dbReference type="GO" id="GO:0005739">
    <property type="term" value="C:mitochondrion"/>
    <property type="evidence" value="ECO:0007669"/>
    <property type="project" value="TreeGrafter"/>
</dbReference>
<evidence type="ECO:0000313" key="2">
    <source>
        <dbReference type="RefSeq" id="XP_004402421.1"/>
    </source>
</evidence>
<accession>A0A2U3W350</accession>
<dbReference type="GeneID" id="101365103"/>
<dbReference type="PANTHER" id="PTHR11803:SF53">
    <property type="entry name" value="2-IMINOBUTANOATE_2-IMINOPROPANOATE DEAMINASE"/>
    <property type="match status" value="1"/>
</dbReference>
<name>A0A2U3W350_ODORO</name>
<dbReference type="InterPro" id="IPR006175">
    <property type="entry name" value="YjgF/YER057c/UK114"/>
</dbReference>
<dbReference type="CTD" id="10247"/>
<reference evidence="2" key="1">
    <citation type="submission" date="2025-08" db="UniProtKB">
        <authorList>
            <consortium name="RefSeq"/>
        </authorList>
    </citation>
    <scope>IDENTIFICATION</scope>
</reference>
<dbReference type="Proteomes" id="UP000245340">
    <property type="component" value="Unplaced"/>
</dbReference>
<proteinExistence type="predicted"/>
<dbReference type="PANTHER" id="PTHR11803">
    <property type="entry name" value="2-IMINOBUTANOATE/2-IMINOPROPANOATE DEAMINASE RIDA"/>
    <property type="match status" value="1"/>
</dbReference>
<dbReference type="Pfam" id="PF01042">
    <property type="entry name" value="Ribonuc_L-PSP"/>
    <property type="match status" value="1"/>
</dbReference>
<dbReference type="InterPro" id="IPR035959">
    <property type="entry name" value="RutC-like_sf"/>
</dbReference>
<dbReference type="RefSeq" id="XP_004402421.1">
    <property type="nucleotide sequence ID" value="XM_004402364.2"/>
</dbReference>
<dbReference type="CDD" id="cd00448">
    <property type="entry name" value="YjgF_YER057c_UK114_family"/>
    <property type="match status" value="1"/>
</dbReference>
<dbReference type="Gene3D" id="3.30.1330.40">
    <property type="entry name" value="RutC-like"/>
    <property type="match status" value="1"/>
</dbReference>
<gene>
    <name evidence="2" type="primary">HRSP12</name>
</gene>
<sequence>MASLIRKVISTAKAPGAIGPYSQAVLVDRTVYISGQLGMDPASGQLVPGGVAEEAKQISRVVFLQELLTRLLLCPKEAVWRLRQSLSKDLSQQRPYKWVQRYLVWNFNNVFKLTS</sequence>
<evidence type="ECO:0000313" key="1">
    <source>
        <dbReference type="Proteomes" id="UP000245340"/>
    </source>
</evidence>
<dbReference type="SUPFAM" id="SSF55298">
    <property type="entry name" value="YjgF-like"/>
    <property type="match status" value="1"/>
</dbReference>
<organism evidence="1 2">
    <name type="scientific">Odobenus rosmarus divergens</name>
    <name type="common">Pacific walrus</name>
    <dbReference type="NCBI Taxonomy" id="9708"/>
    <lineage>
        <taxon>Eukaryota</taxon>
        <taxon>Metazoa</taxon>
        <taxon>Chordata</taxon>
        <taxon>Craniata</taxon>
        <taxon>Vertebrata</taxon>
        <taxon>Euteleostomi</taxon>
        <taxon>Mammalia</taxon>
        <taxon>Eutheria</taxon>
        <taxon>Laurasiatheria</taxon>
        <taxon>Carnivora</taxon>
        <taxon>Caniformia</taxon>
        <taxon>Pinnipedia</taxon>
        <taxon>Odobenidae</taxon>
        <taxon>Odobenus</taxon>
    </lineage>
</organism>
<dbReference type="AlphaFoldDB" id="A0A2U3W350"/>
<protein>
    <submittedName>
        <fullName evidence="2">Ribonuclease UK114 isoform X2</fullName>
    </submittedName>
</protein>
<keyword evidence="1" id="KW-1185">Reference proteome</keyword>